<dbReference type="Proteomes" id="UP000192917">
    <property type="component" value="Unassembled WGS sequence"/>
</dbReference>
<dbReference type="PANTHER" id="PTHR34203">
    <property type="entry name" value="METHYLTRANSFERASE, FKBM FAMILY PROTEIN"/>
    <property type="match status" value="1"/>
</dbReference>
<feature type="domain" description="Methyltransferase FkbM" evidence="1">
    <location>
        <begin position="91"/>
        <end position="257"/>
    </location>
</feature>
<dbReference type="InterPro" id="IPR052514">
    <property type="entry name" value="SAM-dependent_MTase"/>
</dbReference>
<dbReference type="Pfam" id="PF05050">
    <property type="entry name" value="Methyltransf_21"/>
    <property type="match status" value="1"/>
</dbReference>
<evidence type="ECO:0000259" key="1">
    <source>
        <dbReference type="Pfam" id="PF05050"/>
    </source>
</evidence>
<keyword evidence="2" id="KW-0808">Transferase</keyword>
<sequence length="296" mass="33136">MSLLSFLRHRLAPSRRRRFALGLLRGLPARERAIAVERLLDQPVTVDTRHGPIRFLNHGRGCSKRALSLPTKEPDSLTWIDGMAPGSIFWDIGANVGVLALYAARRGDLEVWAFEPAAVNFYSLAANCELNELPASVRCLQLGFGAENALADLHVSQLRPACSFTFREKPDGGPGGKQRKHYPYRQAVEIWAVDDFIDRHGLDCPNYLKIDVPGMTPEILAGARRTLARPELREVQIEVREQGPGGRRVTAMLAPLGFEVVRRHRKRDGITQGDLVFAKPRQRRAEAMRRYSDAAD</sequence>
<keyword evidence="3" id="KW-1185">Reference proteome</keyword>
<dbReference type="STRING" id="560819.SAMN05428998_13840"/>
<accession>A0A1Y6CMU2</accession>
<dbReference type="SUPFAM" id="SSF53335">
    <property type="entry name" value="S-adenosyl-L-methionine-dependent methyltransferases"/>
    <property type="match status" value="1"/>
</dbReference>
<dbReference type="RefSeq" id="WP_085126178.1">
    <property type="nucleotide sequence ID" value="NZ_FWZX01000038.1"/>
</dbReference>
<evidence type="ECO:0000313" key="2">
    <source>
        <dbReference type="EMBL" id="SMF78419.1"/>
    </source>
</evidence>
<dbReference type="InterPro" id="IPR029063">
    <property type="entry name" value="SAM-dependent_MTases_sf"/>
</dbReference>
<keyword evidence="2" id="KW-0489">Methyltransferase</keyword>
<proteinExistence type="predicted"/>
<dbReference type="EMBL" id="FWZX01000038">
    <property type="protein sequence ID" value="SMF78419.1"/>
    <property type="molecule type" value="Genomic_DNA"/>
</dbReference>
<gene>
    <name evidence="2" type="ORF">SAMN05428998_13840</name>
</gene>
<protein>
    <submittedName>
        <fullName evidence="2">Methyltransferase, FkbM family</fullName>
    </submittedName>
</protein>
<dbReference type="GO" id="GO:0008168">
    <property type="term" value="F:methyltransferase activity"/>
    <property type="evidence" value="ECO:0007669"/>
    <property type="project" value="UniProtKB-KW"/>
</dbReference>
<dbReference type="Gene3D" id="3.40.50.150">
    <property type="entry name" value="Vaccinia Virus protein VP39"/>
    <property type="match status" value="1"/>
</dbReference>
<reference evidence="2 3" key="1">
    <citation type="submission" date="2017-04" db="EMBL/GenBank/DDBJ databases">
        <authorList>
            <person name="Afonso C.L."/>
            <person name="Miller P.J."/>
            <person name="Scott M.A."/>
            <person name="Spackman E."/>
            <person name="Goraichik I."/>
            <person name="Dimitrov K.M."/>
            <person name="Suarez D.L."/>
            <person name="Swayne D.E."/>
        </authorList>
    </citation>
    <scope>NUCLEOTIDE SEQUENCE [LARGE SCALE GENOMIC DNA]</scope>
    <source>
        <strain evidence="2 3">USBA 355</strain>
    </source>
</reference>
<evidence type="ECO:0000313" key="3">
    <source>
        <dbReference type="Proteomes" id="UP000192917"/>
    </source>
</evidence>
<organism evidence="2 3">
    <name type="scientific">Tistlia consotensis USBA 355</name>
    <dbReference type="NCBI Taxonomy" id="560819"/>
    <lineage>
        <taxon>Bacteria</taxon>
        <taxon>Pseudomonadati</taxon>
        <taxon>Pseudomonadota</taxon>
        <taxon>Alphaproteobacteria</taxon>
        <taxon>Rhodospirillales</taxon>
        <taxon>Rhodovibrionaceae</taxon>
        <taxon>Tistlia</taxon>
    </lineage>
</organism>
<dbReference type="PANTHER" id="PTHR34203:SF15">
    <property type="entry name" value="SLL1173 PROTEIN"/>
    <property type="match status" value="1"/>
</dbReference>
<name>A0A1Y6CMU2_9PROT</name>
<dbReference type="NCBIfam" id="TIGR01444">
    <property type="entry name" value="fkbM_fam"/>
    <property type="match status" value="1"/>
</dbReference>
<dbReference type="GO" id="GO:0032259">
    <property type="term" value="P:methylation"/>
    <property type="evidence" value="ECO:0007669"/>
    <property type="project" value="UniProtKB-KW"/>
</dbReference>
<dbReference type="AlphaFoldDB" id="A0A1Y6CMU2"/>
<dbReference type="InterPro" id="IPR006342">
    <property type="entry name" value="FkbM_mtfrase"/>
</dbReference>